<dbReference type="Proteomes" id="UP000184203">
    <property type="component" value="Unassembled WGS sequence"/>
</dbReference>
<dbReference type="SUPFAM" id="SSF55347">
    <property type="entry name" value="Glyceraldehyde-3-phosphate dehydrogenase-like, C-terminal domain"/>
    <property type="match status" value="1"/>
</dbReference>
<feature type="domain" description="Gfo/Idh/MocA-like oxidoreductase N-terminal" evidence="1">
    <location>
        <begin position="7"/>
        <end position="123"/>
    </location>
</feature>
<evidence type="ECO:0000313" key="4">
    <source>
        <dbReference type="EMBL" id="SHK47211.1"/>
    </source>
</evidence>
<evidence type="ECO:0000313" key="6">
    <source>
        <dbReference type="Proteomes" id="UP000184203"/>
    </source>
</evidence>
<sequence length="357" mass="39820">MSASEPVRVGFVGLGNIGHYHADRITDLRHEIVGGVDINPDARARFAEKYDTRSFESYEELYESDIDAVIVTTPNKFHEEYAISALDAGLDVLLEKPLAHTLESAERIAEAARNAEGFCMVGFHNRFRNPVEVIKGYQDEGRFGKTRHVEANYIRRRGIPGRGSWFTNRDVAGGGALIDIGVHAIDLALHLHDFPDVKEVSGEVRSQFGDRDDYTYLEMWGDDTDSGAFTVDDSVTAFIRCEGGKTISLEVAWAANRSSSEEYFVRGTDAGASFDKHDDSLTIYETSMVGADHFSDSHVKTRQEDAHKAEQRVFFEAVRDGVAPKMNTIEQALTVQRVIDAIYRSSQDEQAVQLSQE</sequence>
<dbReference type="Pfam" id="PF22725">
    <property type="entry name" value="GFO_IDH_MocA_C3"/>
    <property type="match status" value="1"/>
</dbReference>
<accession>E7QQB8</accession>
<dbReference type="InterPro" id="IPR055170">
    <property type="entry name" value="GFO_IDH_MocA-like_dom"/>
</dbReference>
<evidence type="ECO:0000313" key="5">
    <source>
        <dbReference type="Proteomes" id="UP000003751"/>
    </source>
</evidence>
<dbReference type="AlphaFoldDB" id="E7QQB8"/>
<dbReference type="PANTHER" id="PTHR43377:SF1">
    <property type="entry name" value="BILIVERDIN REDUCTASE A"/>
    <property type="match status" value="1"/>
</dbReference>
<dbReference type="Pfam" id="PF01408">
    <property type="entry name" value="GFO_IDH_MocA"/>
    <property type="match status" value="1"/>
</dbReference>
<reference evidence="4" key="3">
    <citation type="submission" date="2016-11" db="EMBL/GenBank/DDBJ databases">
        <authorList>
            <person name="Jaros S."/>
            <person name="Januszkiewicz K."/>
            <person name="Wedrychowicz H."/>
        </authorList>
    </citation>
    <scope>NUCLEOTIDE SEQUENCE [LARGE SCALE GENOMIC DNA]</scope>
    <source>
        <strain evidence="4">DX253</strain>
    </source>
</reference>
<dbReference type="InterPro" id="IPR036291">
    <property type="entry name" value="NAD(P)-bd_dom_sf"/>
</dbReference>
<dbReference type="Proteomes" id="UP000003751">
    <property type="component" value="Unassembled WGS sequence"/>
</dbReference>
<dbReference type="GO" id="GO:0000166">
    <property type="term" value="F:nucleotide binding"/>
    <property type="evidence" value="ECO:0007669"/>
    <property type="project" value="InterPro"/>
</dbReference>
<organism evidence="3 5">
    <name type="scientific">Haladaptatus paucihalophilus DX253</name>
    <dbReference type="NCBI Taxonomy" id="797209"/>
    <lineage>
        <taxon>Archaea</taxon>
        <taxon>Methanobacteriati</taxon>
        <taxon>Methanobacteriota</taxon>
        <taxon>Stenosarchaea group</taxon>
        <taxon>Halobacteria</taxon>
        <taxon>Halobacteriales</taxon>
        <taxon>Haladaptataceae</taxon>
        <taxon>Haladaptatus</taxon>
    </lineage>
</organism>
<evidence type="ECO:0000313" key="3">
    <source>
        <dbReference type="EMBL" id="EFW93182.1"/>
    </source>
</evidence>
<proteinExistence type="predicted"/>
<dbReference type="PANTHER" id="PTHR43377">
    <property type="entry name" value="BILIVERDIN REDUCTASE A"/>
    <property type="match status" value="1"/>
</dbReference>
<dbReference type="InterPro" id="IPR051450">
    <property type="entry name" value="Gfo/Idh/MocA_Oxidoreductases"/>
</dbReference>
<dbReference type="STRING" id="797209.GCA_000376445_01103"/>
<evidence type="ECO:0000259" key="2">
    <source>
        <dbReference type="Pfam" id="PF22725"/>
    </source>
</evidence>
<reference evidence="6" key="2">
    <citation type="submission" date="2016-11" db="EMBL/GenBank/DDBJ databases">
        <authorList>
            <person name="Varghese N."/>
            <person name="Submissions S."/>
        </authorList>
    </citation>
    <scope>NUCLEOTIDE SEQUENCE [LARGE SCALE GENOMIC DNA]</scope>
    <source>
        <strain evidence="6">DX253</strain>
    </source>
</reference>
<reference evidence="3 5" key="1">
    <citation type="journal article" date="2014" name="ISME J.">
        <title>Trehalose/2-sulfotrehalose biosynthesis and glycine-betaine uptake are widely spread mechanisms for osmoadaptation in the Halobacteriales.</title>
        <authorList>
            <person name="Youssef N.H."/>
            <person name="Savage-Ashlock K.N."/>
            <person name="McCully A.L."/>
            <person name="Luedtke B."/>
            <person name="Shaw E.I."/>
            <person name="Hoff W.D."/>
            <person name="Elshahed M.S."/>
        </authorList>
    </citation>
    <scope>NUCLEOTIDE SEQUENCE [LARGE SCALE GENOMIC DNA]</scope>
    <source>
        <strain evidence="3 5">DX253</strain>
    </source>
</reference>
<dbReference type="PATRIC" id="fig|797209.4.peg.980"/>
<feature type="domain" description="GFO/IDH/MocA-like oxidoreductase" evidence="2">
    <location>
        <begin position="138"/>
        <end position="271"/>
    </location>
</feature>
<evidence type="ECO:0000259" key="1">
    <source>
        <dbReference type="Pfam" id="PF01408"/>
    </source>
</evidence>
<keyword evidence="6" id="KW-1185">Reference proteome</keyword>
<dbReference type="InterPro" id="IPR000683">
    <property type="entry name" value="Gfo/Idh/MocA-like_OxRdtase_N"/>
</dbReference>
<dbReference type="EMBL" id="AEMG01000004">
    <property type="protein sequence ID" value="EFW93182.1"/>
    <property type="molecule type" value="Genomic_DNA"/>
</dbReference>
<name>E7QQB8_HALPU</name>
<dbReference type="EMBL" id="FRAN01000002">
    <property type="protein sequence ID" value="SHK47211.1"/>
    <property type="molecule type" value="Genomic_DNA"/>
</dbReference>
<protein>
    <submittedName>
        <fullName evidence="3">Oxidoreductase</fullName>
    </submittedName>
    <submittedName>
        <fullName evidence="4">Predicted dehydrogenase</fullName>
    </submittedName>
</protein>
<dbReference type="RefSeq" id="WP_007977628.1">
    <property type="nucleotide sequence ID" value="NZ_AEMG01000004.1"/>
</dbReference>
<dbReference type="OrthoDB" id="226094at2157"/>
<dbReference type="eggNOG" id="arCOG01622">
    <property type="taxonomic scope" value="Archaea"/>
</dbReference>
<dbReference type="Gene3D" id="3.30.360.10">
    <property type="entry name" value="Dihydrodipicolinate Reductase, domain 2"/>
    <property type="match status" value="1"/>
</dbReference>
<dbReference type="SUPFAM" id="SSF51735">
    <property type="entry name" value="NAD(P)-binding Rossmann-fold domains"/>
    <property type="match status" value="1"/>
</dbReference>
<dbReference type="Gene3D" id="3.40.50.720">
    <property type="entry name" value="NAD(P)-binding Rossmann-like Domain"/>
    <property type="match status" value="1"/>
</dbReference>
<gene>
    <name evidence="4" type="ORF">SAMN05444342_1372</name>
    <name evidence="3" type="ORF">ZOD2009_04942</name>
</gene>